<keyword evidence="2" id="KW-1185">Reference proteome</keyword>
<accession>A0ACA9R5T6</accession>
<sequence>VSYSEIPPEVPLVMDNILPRIFDRSTLNKCLNHQSPLVKYKTIITLCVMFQKLDKVKQAFDEAARCLNVLSNKSSNEKKSSAKWLQTIESIFEEIKRRVPDIQVLLKIYYQTLTCEQKLSAELMPDEVTEEYTRNSMIHEMVLRLIKYYHQFLPEA</sequence>
<reference evidence="1" key="1">
    <citation type="submission" date="2021-06" db="EMBL/GenBank/DDBJ databases">
        <authorList>
            <person name="Kallberg Y."/>
            <person name="Tangrot J."/>
            <person name="Rosling A."/>
        </authorList>
    </citation>
    <scope>NUCLEOTIDE SEQUENCE</scope>
    <source>
        <strain evidence="1">IL203A</strain>
    </source>
</reference>
<gene>
    <name evidence="1" type="ORF">DHETER_LOCUS16205</name>
</gene>
<protein>
    <submittedName>
        <fullName evidence="1">12865_t:CDS:1</fullName>
    </submittedName>
</protein>
<evidence type="ECO:0000313" key="1">
    <source>
        <dbReference type="EMBL" id="CAG8777486.1"/>
    </source>
</evidence>
<evidence type="ECO:0000313" key="2">
    <source>
        <dbReference type="Proteomes" id="UP000789702"/>
    </source>
</evidence>
<feature type="non-terminal residue" evidence="1">
    <location>
        <position position="1"/>
    </location>
</feature>
<comment type="caution">
    <text evidence="1">The sequence shown here is derived from an EMBL/GenBank/DDBJ whole genome shotgun (WGS) entry which is preliminary data.</text>
</comment>
<proteinExistence type="predicted"/>
<dbReference type="EMBL" id="CAJVPU010060731">
    <property type="protein sequence ID" value="CAG8777486.1"/>
    <property type="molecule type" value="Genomic_DNA"/>
</dbReference>
<organism evidence="1 2">
    <name type="scientific">Dentiscutata heterogama</name>
    <dbReference type="NCBI Taxonomy" id="1316150"/>
    <lineage>
        <taxon>Eukaryota</taxon>
        <taxon>Fungi</taxon>
        <taxon>Fungi incertae sedis</taxon>
        <taxon>Mucoromycota</taxon>
        <taxon>Glomeromycotina</taxon>
        <taxon>Glomeromycetes</taxon>
        <taxon>Diversisporales</taxon>
        <taxon>Gigasporaceae</taxon>
        <taxon>Dentiscutata</taxon>
    </lineage>
</organism>
<dbReference type="Proteomes" id="UP000789702">
    <property type="component" value="Unassembled WGS sequence"/>
</dbReference>
<name>A0ACA9R5T6_9GLOM</name>
<feature type="non-terminal residue" evidence="1">
    <location>
        <position position="156"/>
    </location>
</feature>